<evidence type="ECO:0000313" key="3">
    <source>
        <dbReference type="Proteomes" id="UP001281410"/>
    </source>
</evidence>
<feature type="domain" description="Endonuclease/exonuclease/phosphatase" evidence="1">
    <location>
        <begin position="5"/>
        <end position="207"/>
    </location>
</feature>
<dbReference type="AlphaFoldDB" id="A0AAE0AGN6"/>
<dbReference type="PANTHER" id="PTHR33710">
    <property type="entry name" value="BNAC02G09200D PROTEIN"/>
    <property type="match status" value="1"/>
</dbReference>
<protein>
    <recommendedName>
        <fullName evidence="1">Endonuclease/exonuclease/phosphatase domain-containing protein</fullName>
    </recommendedName>
</protein>
<dbReference type="EMBL" id="JANJYJ010000004">
    <property type="protein sequence ID" value="KAK3217753.1"/>
    <property type="molecule type" value="Genomic_DNA"/>
</dbReference>
<gene>
    <name evidence="2" type="ORF">Dsin_011723</name>
</gene>
<dbReference type="InterPro" id="IPR005135">
    <property type="entry name" value="Endo/exonuclease/phosphatase"/>
</dbReference>
<sequence length="299" mass="34354">MVIGLVTKLNPMILLIQETKLESYDSKLLRSLGGAVLSRRLYVEAEGASRGLVTLWNEEVFSVKACVSNKRCISLLGEILKFNKDVVFCNVYAPSVERERRELWEYLLDAQKSFPVPWCIGGDFNTVLDPAKRIGEGCDMSSVRRFNYVILQMGVVDIPLQRSKFTWSNNRVKEAWARLDRFIISPDILDWFPDLVQKCLPRRLSDHNSIMLGSLPVDWGPCPFRFYNWWMEDNDLMKEAIRGWKDCKRGGFKDIVLALKTRAVKSHIKRWLATKKSVSMSKDIEQKLADVDKKAGNDG</sequence>
<accession>A0AAE0AGN6</accession>
<name>A0AAE0AGN6_9ROSI</name>
<organism evidence="2 3">
    <name type="scientific">Dipteronia sinensis</name>
    <dbReference type="NCBI Taxonomy" id="43782"/>
    <lineage>
        <taxon>Eukaryota</taxon>
        <taxon>Viridiplantae</taxon>
        <taxon>Streptophyta</taxon>
        <taxon>Embryophyta</taxon>
        <taxon>Tracheophyta</taxon>
        <taxon>Spermatophyta</taxon>
        <taxon>Magnoliopsida</taxon>
        <taxon>eudicotyledons</taxon>
        <taxon>Gunneridae</taxon>
        <taxon>Pentapetalae</taxon>
        <taxon>rosids</taxon>
        <taxon>malvids</taxon>
        <taxon>Sapindales</taxon>
        <taxon>Sapindaceae</taxon>
        <taxon>Hippocastanoideae</taxon>
        <taxon>Acereae</taxon>
        <taxon>Dipteronia</taxon>
    </lineage>
</organism>
<dbReference type="GO" id="GO:0003824">
    <property type="term" value="F:catalytic activity"/>
    <property type="evidence" value="ECO:0007669"/>
    <property type="project" value="InterPro"/>
</dbReference>
<dbReference type="PANTHER" id="PTHR33710:SF64">
    <property type="entry name" value="ENDONUCLEASE_EXONUCLEASE_PHOSPHATASE DOMAIN-CONTAINING PROTEIN"/>
    <property type="match status" value="1"/>
</dbReference>
<comment type="caution">
    <text evidence="2">The sequence shown here is derived from an EMBL/GenBank/DDBJ whole genome shotgun (WGS) entry which is preliminary data.</text>
</comment>
<dbReference type="Pfam" id="PF03372">
    <property type="entry name" value="Exo_endo_phos"/>
    <property type="match status" value="1"/>
</dbReference>
<dbReference type="SUPFAM" id="SSF56219">
    <property type="entry name" value="DNase I-like"/>
    <property type="match status" value="1"/>
</dbReference>
<dbReference type="InterPro" id="IPR036691">
    <property type="entry name" value="Endo/exonu/phosph_ase_sf"/>
</dbReference>
<reference evidence="2" key="1">
    <citation type="journal article" date="2023" name="Plant J.">
        <title>Genome sequences and population genomics provide insights into the demographic history, inbreeding, and mutation load of two 'living fossil' tree species of Dipteronia.</title>
        <authorList>
            <person name="Feng Y."/>
            <person name="Comes H.P."/>
            <person name="Chen J."/>
            <person name="Zhu S."/>
            <person name="Lu R."/>
            <person name="Zhang X."/>
            <person name="Li P."/>
            <person name="Qiu J."/>
            <person name="Olsen K.M."/>
            <person name="Qiu Y."/>
        </authorList>
    </citation>
    <scope>NUCLEOTIDE SEQUENCE</scope>
    <source>
        <strain evidence="2">NBL</strain>
    </source>
</reference>
<keyword evidence="3" id="KW-1185">Reference proteome</keyword>
<dbReference type="Proteomes" id="UP001281410">
    <property type="component" value="Unassembled WGS sequence"/>
</dbReference>
<evidence type="ECO:0000259" key="1">
    <source>
        <dbReference type="Pfam" id="PF03372"/>
    </source>
</evidence>
<evidence type="ECO:0000313" key="2">
    <source>
        <dbReference type="EMBL" id="KAK3217753.1"/>
    </source>
</evidence>
<dbReference type="Gene3D" id="3.60.10.10">
    <property type="entry name" value="Endonuclease/exonuclease/phosphatase"/>
    <property type="match status" value="1"/>
</dbReference>
<proteinExistence type="predicted"/>